<protein>
    <submittedName>
        <fullName evidence="1">Uncharacterized protein</fullName>
    </submittedName>
</protein>
<evidence type="ECO:0000313" key="2">
    <source>
        <dbReference type="Proteomes" id="UP000007174"/>
    </source>
</evidence>
<name>H1VB57_COLHI</name>
<evidence type="ECO:0000313" key="1">
    <source>
        <dbReference type="EMBL" id="CCF37460.1"/>
    </source>
</evidence>
<reference evidence="2" key="1">
    <citation type="journal article" date="2012" name="Nat. Genet.">
        <title>Lifestyle transitions in plant pathogenic Colletotrichum fungi deciphered by genome and transcriptome analyses.</title>
        <authorList>
            <person name="O'Connell R.J."/>
            <person name="Thon M.R."/>
            <person name="Hacquard S."/>
            <person name="Amyotte S.G."/>
            <person name="Kleemann J."/>
            <person name="Torres M.F."/>
            <person name="Damm U."/>
            <person name="Buiate E.A."/>
            <person name="Epstein L."/>
            <person name="Alkan N."/>
            <person name="Altmueller J."/>
            <person name="Alvarado-Balderrama L."/>
            <person name="Bauser C.A."/>
            <person name="Becker C."/>
            <person name="Birren B.W."/>
            <person name="Chen Z."/>
            <person name="Choi J."/>
            <person name="Crouch J.A."/>
            <person name="Duvick J.P."/>
            <person name="Farman M.A."/>
            <person name="Gan P."/>
            <person name="Heiman D."/>
            <person name="Henrissat B."/>
            <person name="Howard R.J."/>
            <person name="Kabbage M."/>
            <person name="Koch C."/>
            <person name="Kracher B."/>
            <person name="Kubo Y."/>
            <person name="Law A.D."/>
            <person name="Lebrun M.-H."/>
            <person name="Lee Y.-H."/>
            <person name="Miyara I."/>
            <person name="Moore N."/>
            <person name="Neumann U."/>
            <person name="Nordstroem K."/>
            <person name="Panaccione D.G."/>
            <person name="Panstruga R."/>
            <person name="Place M."/>
            <person name="Proctor R.H."/>
            <person name="Prusky D."/>
            <person name="Rech G."/>
            <person name="Reinhardt R."/>
            <person name="Rollins J.A."/>
            <person name="Rounsley S."/>
            <person name="Schardl C.L."/>
            <person name="Schwartz D.C."/>
            <person name="Shenoy N."/>
            <person name="Shirasu K."/>
            <person name="Sikhakolli U.R."/>
            <person name="Stueber K."/>
            <person name="Sukno S.A."/>
            <person name="Sweigard J.A."/>
            <person name="Takano Y."/>
            <person name="Takahara H."/>
            <person name="Trail F."/>
            <person name="van der Does H.C."/>
            <person name="Voll L.M."/>
            <person name="Will I."/>
            <person name="Young S."/>
            <person name="Zeng Q."/>
            <person name="Zhang J."/>
            <person name="Zhou S."/>
            <person name="Dickman M.B."/>
            <person name="Schulze-Lefert P."/>
            <person name="Ver Loren van Themaat E."/>
            <person name="Ma L.-J."/>
            <person name="Vaillancourt L.J."/>
        </authorList>
    </citation>
    <scope>NUCLEOTIDE SEQUENCE [LARGE SCALE GENOMIC DNA]</scope>
    <source>
        <strain evidence="2">IMI 349063</strain>
    </source>
</reference>
<accession>H1VB57</accession>
<feature type="non-terminal residue" evidence="1">
    <location>
        <position position="196"/>
    </location>
</feature>
<organism evidence="1 2">
    <name type="scientific">Colletotrichum higginsianum (strain IMI 349063)</name>
    <name type="common">Crucifer anthracnose fungus</name>
    <dbReference type="NCBI Taxonomy" id="759273"/>
    <lineage>
        <taxon>Eukaryota</taxon>
        <taxon>Fungi</taxon>
        <taxon>Dikarya</taxon>
        <taxon>Ascomycota</taxon>
        <taxon>Pezizomycotina</taxon>
        <taxon>Sordariomycetes</taxon>
        <taxon>Hypocreomycetidae</taxon>
        <taxon>Glomerellales</taxon>
        <taxon>Glomerellaceae</taxon>
        <taxon>Colletotrichum</taxon>
        <taxon>Colletotrichum destructivum species complex</taxon>
    </lineage>
</organism>
<sequence>MSALRLIIIKLSDHPNFEYEQQAPPSDSYLKHPILFYFYIGFHYIERFPPHENFTIRYSDSVMITLIGGRFKTMDVRSSGIIIVSLFTNALLKKRRAASCSQVSISPRVCVHGDQHQETSRRQTSHWDFLTWRQGSAKCKVLLQRQSPIRVFDCVLDEYPASRLPLSHSSPVVIAKGYLPRGEYQHNVIRTDIWVS</sequence>
<dbReference type="AlphaFoldDB" id="H1VB57"/>
<gene>
    <name evidence="1" type="ORF">CH063_08780</name>
</gene>
<dbReference type="HOGENOM" id="CLU_1393156_0_0_1"/>
<dbReference type="Proteomes" id="UP000007174">
    <property type="component" value="Unassembled WGS sequence"/>
</dbReference>
<proteinExistence type="predicted"/>
<dbReference type="EMBL" id="CACQ02002471">
    <property type="protein sequence ID" value="CCF37460.1"/>
    <property type="molecule type" value="Genomic_DNA"/>
</dbReference>